<protein>
    <submittedName>
        <fullName evidence="2">Uncharacterized protein</fullName>
    </submittedName>
</protein>
<gene>
    <name evidence="2" type="ORF">AVDCRST_MAG93-5328</name>
</gene>
<accession>A0A6J4KRU6</accession>
<dbReference type="AlphaFoldDB" id="A0A6J4KRU6"/>
<dbReference type="EMBL" id="CADCTR010001795">
    <property type="protein sequence ID" value="CAA9312696.1"/>
    <property type="molecule type" value="Genomic_DNA"/>
</dbReference>
<evidence type="ECO:0000256" key="1">
    <source>
        <dbReference type="SAM" id="MobiDB-lite"/>
    </source>
</evidence>
<proteinExistence type="predicted"/>
<reference evidence="2" key="1">
    <citation type="submission" date="2020-02" db="EMBL/GenBank/DDBJ databases">
        <authorList>
            <person name="Meier V. D."/>
        </authorList>
    </citation>
    <scope>NUCLEOTIDE SEQUENCE</scope>
    <source>
        <strain evidence="2">AVDCRST_MAG93</strain>
    </source>
</reference>
<organism evidence="2">
    <name type="scientific">uncultured Chloroflexia bacterium</name>
    <dbReference type="NCBI Taxonomy" id="1672391"/>
    <lineage>
        <taxon>Bacteria</taxon>
        <taxon>Bacillati</taxon>
        <taxon>Chloroflexota</taxon>
        <taxon>Chloroflexia</taxon>
        <taxon>environmental samples</taxon>
    </lineage>
</organism>
<feature type="compositionally biased region" description="Polar residues" evidence="1">
    <location>
        <begin position="125"/>
        <end position="134"/>
    </location>
</feature>
<feature type="compositionally biased region" description="Basic and acidic residues" evidence="1">
    <location>
        <begin position="50"/>
        <end position="65"/>
    </location>
</feature>
<sequence>MSLTSHYNPAKVHCPALVSGFWHFSCRRRASLAAVRADLYQRSSSMTADELNRRGEADVPERAPGADEGAEESANDGHIDPDILLGRTDTDTLLNQGDLSKDLGSGSTGVGQEYYGGTNAPEAQATDSPENADR</sequence>
<feature type="region of interest" description="Disordered" evidence="1">
    <location>
        <begin position="43"/>
        <end position="134"/>
    </location>
</feature>
<evidence type="ECO:0000313" key="2">
    <source>
        <dbReference type="EMBL" id="CAA9312696.1"/>
    </source>
</evidence>
<name>A0A6J4KRU6_9CHLR</name>